<accession>A0A067THR7</accession>
<organism evidence="1 2">
    <name type="scientific">Galerina marginata (strain CBS 339.88)</name>
    <dbReference type="NCBI Taxonomy" id="685588"/>
    <lineage>
        <taxon>Eukaryota</taxon>
        <taxon>Fungi</taxon>
        <taxon>Dikarya</taxon>
        <taxon>Basidiomycota</taxon>
        <taxon>Agaricomycotina</taxon>
        <taxon>Agaricomycetes</taxon>
        <taxon>Agaricomycetidae</taxon>
        <taxon>Agaricales</taxon>
        <taxon>Agaricineae</taxon>
        <taxon>Strophariaceae</taxon>
        <taxon>Galerina</taxon>
    </lineage>
</organism>
<dbReference type="Proteomes" id="UP000027222">
    <property type="component" value="Unassembled WGS sequence"/>
</dbReference>
<protein>
    <submittedName>
        <fullName evidence="1">Uncharacterized protein</fullName>
    </submittedName>
</protein>
<gene>
    <name evidence="1" type="ORF">GALMADRAFT_243905</name>
</gene>
<keyword evidence="2" id="KW-1185">Reference proteome</keyword>
<dbReference type="AlphaFoldDB" id="A0A067THR7"/>
<dbReference type="HOGENOM" id="CLU_2746918_0_0_1"/>
<reference evidence="2" key="1">
    <citation type="journal article" date="2014" name="Proc. Natl. Acad. Sci. U.S.A.">
        <title>Extensive sampling of basidiomycete genomes demonstrates inadequacy of the white-rot/brown-rot paradigm for wood decay fungi.</title>
        <authorList>
            <person name="Riley R."/>
            <person name="Salamov A.A."/>
            <person name="Brown D.W."/>
            <person name="Nagy L.G."/>
            <person name="Floudas D."/>
            <person name="Held B.W."/>
            <person name="Levasseur A."/>
            <person name="Lombard V."/>
            <person name="Morin E."/>
            <person name="Otillar R."/>
            <person name="Lindquist E.A."/>
            <person name="Sun H."/>
            <person name="LaButti K.M."/>
            <person name="Schmutz J."/>
            <person name="Jabbour D."/>
            <person name="Luo H."/>
            <person name="Baker S.E."/>
            <person name="Pisabarro A.G."/>
            <person name="Walton J.D."/>
            <person name="Blanchette R.A."/>
            <person name="Henrissat B."/>
            <person name="Martin F."/>
            <person name="Cullen D."/>
            <person name="Hibbett D.S."/>
            <person name="Grigoriev I.V."/>
        </authorList>
    </citation>
    <scope>NUCLEOTIDE SEQUENCE [LARGE SCALE GENOMIC DNA]</scope>
    <source>
        <strain evidence="2">CBS 339.88</strain>
    </source>
</reference>
<sequence length="71" mass="8272">MQCADSFEREKYNRVSDLTQLSIRDVVDLCPGLPHGTAATLLSYAKKDTDAIRRKEMKYIREAKKHPRSRY</sequence>
<evidence type="ECO:0000313" key="2">
    <source>
        <dbReference type="Proteomes" id="UP000027222"/>
    </source>
</evidence>
<proteinExistence type="predicted"/>
<feature type="non-terminal residue" evidence="1">
    <location>
        <position position="71"/>
    </location>
</feature>
<dbReference type="EMBL" id="KL142374">
    <property type="protein sequence ID" value="KDR78498.1"/>
    <property type="molecule type" value="Genomic_DNA"/>
</dbReference>
<evidence type="ECO:0000313" key="1">
    <source>
        <dbReference type="EMBL" id="KDR78498.1"/>
    </source>
</evidence>
<dbReference type="OrthoDB" id="3267981at2759"/>
<name>A0A067THR7_GALM3</name>